<evidence type="ECO:0000313" key="1">
    <source>
        <dbReference type="EMBL" id="GAB62926.1"/>
    </source>
</evidence>
<name>I3IMI1_9BACT</name>
<organism evidence="1 2">
    <name type="scientific">Candidatus Jettenia caeni</name>
    <dbReference type="NCBI Taxonomy" id="247490"/>
    <lineage>
        <taxon>Bacteria</taxon>
        <taxon>Pseudomonadati</taxon>
        <taxon>Planctomycetota</taxon>
        <taxon>Candidatus Brocadiia</taxon>
        <taxon>Candidatus Brocadiales</taxon>
        <taxon>Candidatus Brocadiaceae</taxon>
        <taxon>Candidatus Jettenia</taxon>
    </lineage>
</organism>
<proteinExistence type="predicted"/>
<keyword evidence="2" id="KW-1185">Reference proteome</keyword>
<dbReference type="EMBL" id="BAFH01000003">
    <property type="protein sequence ID" value="GAB62926.1"/>
    <property type="molecule type" value="Genomic_DNA"/>
</dbReference>
<comment type="caution">
    <text evidence="1">The sequence shown here is derived from an EMBL/GenBank/DDBJ whole genome shotgun (WGS) entry which is preliminary data.</text>
</comment>
<sequence length="61" mass="6985">MDTFQAVSKYVYPVFWILSPEFSILLAKSMHKNLWSDTYKTIPGQPVKGCPAALNIPLHYK</sequence>
<evidence type="ECO:0000313" key="2">
    <source>
        <dbReference type="Proteomes" id="UP000002985"/>
    </source>
</evidence>
<dbReference type="Proteomes" id="UP000002985">
    <property type="component" value="Unassembled WGS sequence"/>
</dbReference>
<reference evidence="1 2" key="1">
    <citation type="journal article" date="2012" name="FEBS Lett.">
        <title>Anammox organism KSU-1 expresses a NirK-type copper-containing nitrite reductase instead of a NirS-type with cytochrome cd1.</title>
        <authorList>
            <person name="Hira D."/>
            <person name="Toh H."/>
            <person name="Migita C.T."/>
            <person name="Okubo H."/>
            <person name="Nishiyama T."/>
            <person name="Hattori M."/>
            <person name="Furukawa K."/>
            <person name="Fujii T."/>
        </authorList>
    </citation>
    <scope>NUCLEOTIDE SEQUENCE [LARGE SCALE GENOMIC DNA]</scope>
</reference>
<protein>
    <submittedName>
        <fullName evidence="1">Uncharacterized protein</fullName>
    </submittedName>
</protein>
<accession>I3IMI1</accession>
<gene>
    <name evidence="1" type="ORF">KSU1_C1330</name>
</gene>
<dbReference type="AlphaFoldDB" id="I3IMI1"/>